<dbReference type="PANTHER" id="PTHR33221">
    <property type="entry name" value="WINGED HELIX-TURN-HELIX TRANSCRIPTIONAL REGULATOR, RRF2 FAMILY"/>
    <property type="match status" value="1"/>
</dbReference>
<keyword evidence="4" id="KW-1185">Reference proteome</keyword>
<dbReference type="AlphaFoldDB" id="A0A975PH12"/>
<gene>
    <name evidence="3" type="ORF">KBB96_08170</name>
</gene>
<dbReference type="PANTHER" id="PTHR33221:SF5">
    <property type="entry name" value="HTH-TYPE TRANSCRIPTIONAL REGULATOR ISCR"/>
    <property type="match status" value="1"/>
</dbReference>
<feature type="region of interest" description="Disordered" evidence="2">
    <location>
        <begin position="155"/>
        <end position="174"/>
    </location>
</feature>
<dbReference type="Proteomes" id="UP000676169">
    <property type="component" value="Chromosome"/>
</dbReference>
<dbReference type="NCBIfam" id="TIGR00738">
    <property type="entry name" value="rrf2_super"/>
    <property type="match status" value="1"/>
</dbReference>
<dbReference type="PROSITE" id="PS01332">
    <property type="entry name" value="HTH_RRF2_1"/>
    <property type="match status" value="1"/>
</dbReference>
<evidence type="ECO:0000256" key="1">
    <source>
        <dbReference type="ARBA" id="ARBA00023125"/>
    </source>
</evidence>
<organism evidence="3 4">
    <name type="scientific">Luteolibacter ambystomatis</name>
    <dbReference type="NCBI Taxonomy" id="2824561"/>
    <lineage>
        <taxon>Bacteria</taxon>
        <taxon>Pseudomonadati</taxon>
        <taxon>Verrucomicrobiota</taxon>
        <taxon>Verrucomicrobiia</taxon>
        <taxon>Verrucomicrobiales</taxon>
        <taxon>Verrucomicrobiaceae</taxon>
        <taxon>Luteolibacter</taxon>
    </lineage>
</organism>
<dbReference type="SUPFAM" id="SSF46785">
    <property type="entry name" value="Winged helix' DNA-binding domain"/>
    <property type="match status" value="1"/>
</dbReference>
<dbReference type="GO" id="GO:0005829">
    <property type="term" value="C:cytosol"/>
    <property type="evidence" value="ECO:0007669"/>
    <property type="project" value="TreeGrafter"/>
</dbReference>
<sequence>MHLSKKAEYALRATIHLGIAAELGLSTVAGADLAEANRLPLKFVERILQELREAGIVETRRGKFGGYALAKSPDSIRIGDLVRLMDGRLAPICCASENAYQRCSCPDEAHCGLRMLMIDVRNAIANILDRYTIAQVVEVTLRKMRRDGVEPPFAAQLSTLEGKPATNKRRADPEDGFLAGLSQLALPSSVSNESESR</sequence>
<dbReference type="EMBL" id="CP073100">
    <property type="protein sequence ID" value="QUE52857.1"/>
    <property type="molecule type" value="Genomic_DNA"/>
</dbReference>
<proteinExistence type="predicted"/>
<keyword evidence="1" id="KW-0238">DNA-binding</keyword>
<dbReference type="GO" id="GO:0003677">
    <property type="term" value="F:DNA binding"/>
    <property type="evidence" value="ECO:0007669"/>
    <property type="project" value="UniProtKB-KW"/>
</dbReference>
<dbReference type="PROSITE" id="PS51197">
    <property type="entry name" value="HTH_RRF2_2"/>
    <property type="match status" value="1"/>
</dbReference>
<protein>
    <submittedName>
        <fullName evidence="3">Rrf2 family transcriptional regulator</fullName>
    </submittedName>
</protein>
<evidence type="ECO:0000256" key="2">
    <source>
        <dbReference type="SAM" id="MobiDB-lite"/>
    </source>
</evidence>
<dbReference type="KEGG" id="lamb:KBB96_08170"/>
<name>A0A975PH12_9BACT</name>
<dbReference type="Pfam" id="PF02082">
    <property type="entry name" value="Rrf2"/>
    <property type="match status" value="1"/>
</dbReference>
<dbReference type="InterPro" id="IPR036388">
    <property type="entry name" value="WH-like_DNA-bd_sf"/>
</dbReference>
<dbReference type="RefSeq" id="WP_211634201.1">
    <property type="nucleotide sequence ID" value="NZ_CP073100.1"/>
</dbReference>
<accession>A0A975PH12</accession>
<dbReference type="InterPro" id="IPR000944">
    <property type="entry name" value="Tscrpt_reg_Rrf2"/>
</dbReference>
<dbReference type="Gene3D" id="1.10.10.10">
    <property type="entry name" value="Winged helix-like DNA-binding domain superfamily/Winged helix DNA-binding domain"/>
    <property type="match status" value="1"/>
</dbReference>
<evidence type="ECO:0000313" key="4">
    <source>
        <dbReference type="Proteomes" id="UP000676169"/>
    </source>
</evidence>
<reference evidence="3" key="1">
    <citation type="submission" date="2021-04" db="EMBL/GenBank/DDBJ databases">
        <title>Luteolibacter sp. 32A isolated from the skin of an Anderson's salamander (Ambystoma andersonii).</title>
        <authorList>
            <person name="Spergser J."/>
            <person name="Busse H.-J."/>
        </authorList>
    </citation>
    <scope>NUCLEOTIDE SEQUENCE</scope>
    <source>
        <strain evidence="3">32A</strain>
    </source>
</reference>
<evidence type="ECO:0000313" key="3">
    <source>
        <dbReference type="EMBL" id="QUE52857.1"/>
    </source>
</evidence>
<dbReference type="GO" id="GO:0003700">
    <property type="term" value="F:DNA-binding transcription factor activity"/>
    <property type="evidence" value="ECO:0007669"/>
    <property type="project" value="TreeGrafter"/>
</dbReference>
<dbReference type="InterPro" id="IPR036390">
    <property type="entry name" value="WH_DNA-bd_sf"/>
</dbReference>
<dbReference type="InterPro" id="IPR030489">
    <property type="entry name" value="TR_Rrf2-type_CS"/>
</dbReference>